<dbReference type="AlphaFoldDB" id="A0A926XTS0"/>
<keyword evidence="2" id="KW-1185">Reference proteome</keyword>
<proteinExistence type="predicted"/>
<reference evidence="1" key="1">
    <citation type="submission" date="2020-09" db="EMBL/GenBank/DDBJ databases">
        <authorList>
            <person name="Kim M.K."/>
        </authorList>
    </citation>
    <scope>NUCLEOTIDE SEQUENCE</scope>
    <source>
        <strain evidence="1">BT702</strain>
    </source>
</reference>
<dbReference type="EMBL" id="JACWZY010000003">
    <property type="protein sequence ID" value="MBD2699982.1"/>
    <property type="molecule type" value="Genomic_DNA"/>
</dbReference>
<comment type="caution">
    <text evidence="1">The sequence shown here is derived from an EMBL/GenBank/DDBJ whole genome shotgun (WGS) entry which is preliminary data.</text>
</comment>
<dbReference type="RefSeq" id="WP_190885844.1">
    <property type="nucleotide sequence ID" value="NZ_JACWZY010000003.1"/>
</dbReference>
<accession>A0A926XTS0</accession>
<sequence length="61" mass="6848">MDSLPVPVCGYTRPGRTHQFAAEFGIPHDSLYGYCAAKKLIFYGFRLHLMVTPKALLPTSY</sequence>
<name>A0A926XTS0_9BACT</name>
<evidence type="ECO:0008006" key="3">
    <source>
        <dbReference type="Google" id="ProtNLM"/>
    </source>
</evidence>
<evidence type="ECO:0000313" key="1">
    <source>
        <dbReference type="EMBL" id="MBD2699982.1"/>
    </source>
</evidence>
<protein>
    <recommendedName>
        <fullName evidence="3">Transposase</fullName>
    </recommendedName>
</protein>
<dbReference type="Proteomes" id="UP000598820">
    <property type="component" value="Unassembled WGS sequence"/>
</dbReference>
<evidence type="ECO:0000313" key="2">
    <source>
        <dbReference type="Proteomes" id="UP000598820"/>
    </source>
</evidence>
<organism evidence="1 2">
    <name type="scientific">Spirosoma profusum</name>
    <dbReference type="NCBI Taxonomy" id="2771354"/>
    <lineage>
        <taxon>Bacteria</taxon>
        <taxon>Pseudomonadati</taxon>
        <taxon>Bacteroidota</taxon>
        <taxon>Cytophagia</taxon>
        <taxon>Cytophagales</taxon>
        <taxon>Cytophagaceae</taxon>
        <taxon>Spirosoma</taxon>
    </lineage>
</organism>
<gene>
    <name evidence="1" type="ORF">IC229_05005</name>
</gene>